<comment type="caution">
    <text evidence="2">The sequence shown here is derived from an EMBL/GenBank/DDBJ whole genome shotgun (WGS) entry which is preliminary data.</text>
</comment>
<dbReference type="RefSeq" id="WP_019020617.1">
    <property type="nucleotide sequence ID" value="NZ_BMXD01000001.1"/>
</dbReference>
<protein>
    <submittedName>
        <fullName evidence="2">Uncharacterized protein</fullName>
    </submittedName>
</protein>
<sequence length="63" mass="6866">MRLPIVATLLFTFAVPALSAPPASFTAAKRIAEAETCFDRDMTFYYGCDFTFDGGPDLNGCSY</sequence>
<gene>
    <name evidence="2" type="ORF">ACFOEI_14270</name>
</gene>
<evidence type="ECO:0000256" key="1">
    <source>
        <dbReference type="SAM" id="SignalP"/>
    </source>
</evidence>
<proteinExistence type="predicted"/>
<keyword evidence="3" id="KW-1185">Reference proteome</keyword>
<dbReference type="EMBL" id="JBHRUH010000031">
    <property type="protein sequence ID" value="MFC3293218.1"/>
    <property type="molecule type" value="Genomic_DNA"/>
</dbReference>
<feature type="chain" id="PRO_5047027782" evidence="1">
    <location>
        <begin position="20"/>
        <end position="63"/>
    </location>
</feature>
<evidence type="ECO:0000313" key="3">
    <source>
        <dbReference type="Proteomes" id="UP001595640"/>
    </source>
</evidence>
<name>A0ABV7M2Z0_9GAMM</name>
<reference evidence="3" key="1">
    <citation type="journal article" date="2019" name="Int. J. Syst. Evol. Microbiol.">
        <title>The Global Catalogue of Microorganisms (GCM) 10K type strain sequencing project: providing services to taxonomists for standard genome sequencing and annotation.</title>
        <authorList>
            <consortium name="The Broad Institute Genomics Platform"/>
            <consortium name="The Broad Institute Genome Sequencing Center for Infectious Disease"/>
            <person name="Wu L."/>
            <person name="Ma J."/>
        </authorList>
    </citation>
    <scope>NUCLEOTIDE SEQUENCE [LARGE SCALE GENOMIC DNA]</scope>
    <source>
        <strain evidence="3">KCTC 12847</strain>
    </source>
</reference>
<accession>A0ABV7M2Z0</accession>
<organism evidence="2 3">
    <name type="scientific">Modicisalibacter luteus</name>
    <dbReference type="NCBI Taxonomy" id="453962"/>
    <lineage>
        <taxon>Bacteria</taxon>
        <taxon>Pseudomonadati</taxon>
        <taxon>Pseudomonadota</taxon>
        <taxon>Gammaproteobacteria</taxon>
        <taxon>Oceanospirillales</taxon>
        <taxon>Halomonadaceae</taxon>
        <taxon>Modicisalibacter</taxon>
    </lineage>
</organism>
<dbReference type="Proteomes" id="UP001595640">
    <property type="component" value="Unassembled WGS sequence"/>
</dbReference>
<keyword evidence="1" id="KW-0732">Signal</keyword>
<feature type="signal peptide" evidence="1">
    <location>
        <begin position="1"/>
        <end position="19"/>
    </location>
</feature>
<evidence type="ECO:0000313" key="2">
    <source>
        <dbReference type="EMBL" id="MFC3293218.1"/>
    </source>
</evidence>